<organism evidence="2 3">
    <name type="scientific">Rariglobus hedericola</name>
    <dbReference type="NCBI Taxonomy" id="2597822"/>
    <lineage>
        <taxon>Bacteria</taxon>
        <taxon>Pseudomonadati</taxon>
        <taxon>Verrucomicrobiota</taxon>
        <taxon>Opitutia</taxon>
        <taxon>Opitutales</taxon>
        <taxon>Opitutaceae</taxon>
        <taxon>Rariglobus</taxon>
    </lineage>
</organism>
<evidence type="ECO:0000313" key="2">
    <source>
        <dbReference type="EMBL" id="TSJ78602.1"/>
    </source>
</evidence>
<dbReference type="Proteomes" id="UP000315648">
    <property type="component" value="Unassembled WGS sequence"/>
</dbReference>
<protein>
    <recommendedName>
        <fullName evidence="4">Porin</fullName>
    </recommendedName>
</protein>
<dbReference type="InterPro" id="IPR023614">
    <property type="entry name" value="Porin_dom_sf"/>
</dbReference>
<comment type="caution">
    <text evidence="2">The sequence shown here is derived from an EMBL/GenBank/DDBJ whole genome shotgun (WGS) entry which is preliminary data.</text>
</comment>
<evidence type="ECO:0000256" key="1">
    <source>
        <dbReference type="SAM" id="SignalP"/>
    </source>
</evidence>
<dbReference type="RefSeq" id="WP_144228943.1">
    <property type="nucleotide sequence ID" value="NZ_CBCRVV010000002.1"/>
</dbReference>
<name>A0A556QPT0_9BACT</name>
<keyword evidence="1" id="KW-0732">Signal</keyword>
<keyword evidence="3" id="KW-1185">Reference proteome</keyword>
<proteinExistence type="predicted"/>
<dbReference type="AlphaFoldDB" id="A0A556QPT0"/>
<dbReference type="SUPFAM" id="SSF56935">
    <property type="entry name" value="Porins"/>
    <property type="match status" value="1"/>
</dbReference>
<evidence type="ECO:0008006" key="4">
    <source>
        <dbReference type="Google" id="ProtNLM"/>
    </source>
</evidence>
<gene>
    <name evidence="2" type="ORF">FPL22_04680</name>
</gene>
<dbReference type="EMBL" id="VMBG01000001">
    <property type="protein sequence ID" value="TSJ78602.1"/>
    <property type="molecule type" value="Genomic_DNA"/>
</dbReference>
<sequence>MHPYKTLIHRNSRRHIALLVTACSALSSHAVDMGGVAIHGSLSSTASYSPDYNYIGDTKDSLDLNQTELTVNGTKRFDNGLKLAAQLYAYELAGYSDLTVDFANIDYSFRQEVGVRVGRNKLPSGFYNEVQDLDQVRVFASLPLNFYPRAGRSFGANYDGASVYGNIPGGKAGSFDYQAYAGMMQPLDKDMPFMKGLGSSKLDIQQVYGASLVWNAPVDGLRFGYTFQKAPKIDSQTGPAITEIDYQAQVLSIEYTRGKWIATVEYKHSDVTVDVTNFPVPSSSSTEDHAYAQLTYQATDKLGFGVYYCYSDYETSGVDKDAAFAASYAIQPWWLVKAEVHFMDGINNLGSSGDLNPGASDKTWNYLVLKTTLSF</sequence>
<dbReference type="Gene3D" id="2.40.160.10">
    <property type="entry name" value="Porin"/>
    <property type="match status" value="1"/>
</dbReference>
<feature type="chain" id="PRO_5022027887" description="Porin" evidence="1">
    <location>
        <begin position="31"/>
        <end position="375"/>
    </location>
</feature>
<dbReference type="OrthoDB" id="197869at2"/>
<evidence type="ECO:0000313" key="3">
    <source>
        <dbReference type="Proteomes" id="UP000315648"/>
    </source>
</evidence>
<reference evidence="2 3" key="1">
    <citation type="submission" date="2019-07" db="EMBL/GenBank/DDBJ databases">
        <title>Description of 53C-WASEF.</title>
        <authorList>
            <person name="Pitt A."/>
            <person name="Hahn M.W."/>
        </authorList>
    </citation>
    <scope>NUCLEOTIDE SEQUENCE [LARGE SCALE GENOMIC DNA]</scope>
    <source>
        <strain evidence="2 3">53C-WASEF</strain>
    </source>
</reference>
<accession>A0A556QPT0</accession>
<feature type="signal peptide" evidence="1">
    <location>
        <begin position="1"/>
        <end position="30"/>
    </location>
</feature>